<dbReference type="EMBL" id="JRGF01000008">
    <property type="protein sequence ID" value="KHE41856.1"/>
    <property type="molecule type" value="Genomic_DNA"/>
</dbReference>
<dbReference type="InterPro" id="IPR003838">
    <property type="entry name" value="ABC3_permease_C"/>
</dbReference>
<keyword evidence="5 7" id="KW-0472">Membrane</keyword>
<evidence type="ECO:0000313" key="11">
    <source>
        <dbReference type="Proteomes" id="UP000030889"/>
    </source>
</evidence>
<evidence type="ECO:0000256" key="1">
    <source>
        <dbReference type="ARBA" id="ARBA00004651"/>
    </source>
</evidence>
<dbReference type="Pfam" id="PF12704">
    <property type="entry name" value="MacB_PCD"/>
    <property type="match status" value="1"/>
</dbReference>
<dbReference type="Proteomes" id="UP000030889">
    <property type="component" value="Unassembled WGS sequence"/>
</dbReference>
<evidence type="ECO:0000256" key="7">
    <source>
        <dbReference type="SAM" id="Phobius"/>
    </source>
</evidence>
<reference evidence="10 11" key="1">
    <citation type="submission" date="2014-09" db="EMBL/GenBank/DDBJ databases">
        <title>Alistipes sp. 627, sp. nov., a novel member of the family Rikenellaceae isolated from human faeces.</title>
        <authorList>
            <person name="Shkoporov A.N."/>
            <person name="Chaplin A.V."/>
            <person name="Motuzova O.V."/>
            <person name="Kafarskaia L.I."/>
            <person name="Khokhlova E.V."/>
            <person name="Efimov B.A."/>
        </authorList>
    </citation>
    <scope>NUCLEOTIDE SEQUENCE [LARGE SCALE GENOMIC DNA]</scope>
    <source>
        <strain evidence="10 11">627</strain>
    </source>
</reference>
<keyword evidence="11" id="KW-1185">Reference proteome</keyword>
<dbReference type="InterPro" id="IPR025857">
    <property type="entry name" value="MacB_PCD"/>
</dbReference>
<comment type="subcellular location">
    <subcellularLocation>
        <location evidence="1">Cell membrane</location>
        <topology evidence="1">Multi-pass membrane protein</topology>
    </subcellularLocation>
</comment>
<keyword evidence="4 7" id="KW-1133">Transmembrane helix</keyword>
<feature type="transmembrane region" description="Helical" evidence="7">
    <location>
        <begin position="21"/>
        <end position="45"/>
    </location>
</feature>
<evidence type="ECO:0000256" key="3">
    <source>
        <dbReference type="ARBA" id="ARBA00022692"/>
    </source>
</evidence>
<feature type="transmembrane region" description="Helical" evidence="7">
    <location>
        <begin position="338"/>
        <end position="358"/>
    </location>
</feature>
<evidence type="ECO:0000259" key="8">
    <source>
        <dbReference type="Pfam" id="PF02687"/>
    </source>
</evidence>
<dbReference type="RefSeq" id="WP_022064460.1">
    <property type="nucleotide sequence ID" value="NZ_JRGF01000008.1"/>
</dbReference>
<evidence type="ECO:0000256" key="5">
    <source>
        <dbReference type="ARBA" id="ARBA00023136"/>
    </source>
</evidence>
<accession>A0ABR4YHV9</accession>
<keyword evidence="2" id="KW-1003">Cell membrane</keyword>
<feature type="transmembrane region" description="Helical" evidence="7">
    <location>
        <begin position="378"/>
        <end position="400"/>
    </location>
</feature>
<evidence type="ECO:0000313" key="10">
    <source>
        <dbReference type="EMBL" id="KHE41856.1"/>
    </source>
</evidence>
<evidence type="ECO:0000259" key="9">
    <source>
        <dbReference type="Pfam" id="PF12704"/>
    </source>
</evidence>
<dbReference type="InterPro" id="IPR050250">
    <property type="entry name" value="Macrolide_Exporter_MacB"/>
</dbReference>
<keyword evidence="3 7" id="KW-0812">Transmembrane</keyword>
<dbReference type="PANTHER" id="PTHR30572:SF4">
    <property type="entry name" value="ABC TRANSPORTER PERMEASE YTRF"/>
    <property type="match status" value="1"/>
</dbReference>
<name>A0ABR4YHV9_9BACT</name>
<feature type="domain" description="ABC3 transporter permease C-terminal" evidence="8">
    <location>
        <begin position="288"/>
        <end position="409"/>
    </location>
</feature>
<sequence>MFDLDRWKEIWETIARNRKRSIMTGLGVFWGIFMFTVMMGFGMWLGRTALSSLGSYSTNTTYFFTDQTSIPYQGMPSGRWWNFDMHDLEAIRQQVPDIKYAAAMNWGGSQKVSHNERKGEYYLMGYTPDFQKINPQPLKFGRFINQPDMEGKRKVCVIGGQIWKELFPGGENPVGEVIKMNDLYLTVVGVMERGSTSINIGSNPETTIAVPNSLVQQLWNEGSSVDMITIMAEDDVRIQDIEEKCKRIIAANHIISPDDKKAISGFNLGEQFEKVNGLLNGISLLTWIVGLGTLLAGIVGVSNIMLVIVRERTQEIGVRRAIGARPWSIISQILSESFLLTFIAGILGLAAGVGALSVFEKLIAATTELGSDMQPLQISFGLGITATLIIIAGSLLAGIIPASRAMKIKAVDAIREE</sequence>
<feature type="domain" description="MacB-like periplasmic core" evidence="9">
    <location>
        <begin position="21"/>
        <end position="246"/>
    </location>
</feature>
<gene>
    <name evidence="10" type="ORF">LG35_07580</name>
</gene>
<organism evidence="10 11">
    <name type="scientific">Alistipes inops</name>
    <dbReference type="NCBI Taxonomy" id="1501391"/>
    <lineage>
        <taxon>Bacteria</taxon>
        <taxon>Pseudomonadati</taxon>
        <taxon>Bacteroidota</taxon>
        <taxon>Bacteroidia</taxon>
        <taxon>Bacteroidales</taxon>
        <taxon>Rikenellaceae</taxon>
        <taxon>Alistipes</taxon>
    </lineage>
</organism>
<feature type="transmembrane region" description="Helical" evidence="7">
    <location>
        <begin position="284"/>
        <end position="309"/>
    </location>
</feature>
<evidence type="ECO:0000256" key="2">
    <source>
        <dbReference type="ARBA" id="ARBA00022475"/>
    </source>
</evidence>
<dbReference type="PANTHER" id="PTHR30572">
    <property type="entry name" value="MEMBRANE COMPONENT OF TRANSPORTER-RELATED"/>
    <property type="match status" value="1"/>
</dbReference>
<evidence type="ECO:0000256" key="6">
    <source>
        <dbReference type="ARBA" id="ARBA00038076"/>
    </source>
</evidence>
<comment type="similarity">
    <text evidence="6">Belongs to the ABC-4 integral membrane protein family.</text>
</comment>
<comment type="caution">
    <text evidence="10">The sequence shown here is derived from an EMBL/GenBank/DDBJ whole genome shotgun (WGS) entry which is preliminary data.</text>
</comment>
<proteinExistence type="inferred from homology"/>
<protein>
    <submittedName>
        <fullName evidence="10">Peptide ABC transporter permease</fullName>
    </submittedName>
</protein>
<dbReference type="Pfam" id="PF02687">
    <property type="entry name" value="FtsX"/>
    <property type="match status" value="1"/>
</dbReference>
<evidence type="ECO:0000256" key="4">
    <source>
        <dbReference type="ARBA" id="ARBA00022989"/>
    </source>
</evidence>